<keyword evidence="5" id="KW-0472">Membrane</keyword>
<dbReference type="EMBL" id="UXUI01009531">
    <property type="protein sequence ID" value="VDD93892.1"/>
    <property type="molecule type" value="Genomic_DNA"/>
</dbReference>
<evidence type="ECO:0000256" key="4">
    <source>
        <dbReference type="SAM" id="Coils"/>
    </source>
</evidence>
<evidence type="ECO:0000256" key="5">
    <source>
        <dbReference type="SAM" id="Phobius"/>
    </source>
</evidence>
<dbReference type="GO" id="GO:0005525">
    <property type="term" value="F:GTP binding"/>
    <property type="evidence" value="ECO:0007669"/>
    <property type="project" value="UniProtKB-KW"/>
</dbReference>
<dbReference type="Proteomes" id="UP000274131">
    <property type="component" value="Unassembled WGS sequence"/>
</dbReference>
<keyword evidence="1" id="KW-0547">Nucleotide-binding</keyword>
<sequence length="568" mass="65397">MDTEGFFDADSTWEDCAKIFAFSNLLSSVHVFNLVRNLQLDFLKQVEIFGTYGGYARRSSQEKPFQDLIYLIRDWPSKKQHSYGIDGGRKYLCRFTKDGSTEIQEICKSIENAFQTTSCFLMPHPGLEVAETFEPSDNIEIRDEFLKQVNTFIKYLLSEDNLTVKKIGGREITCQDLPKVLTEYTELFEKSNVPAPNELFKFIGDVSFENVIRECNDFYNRKMNEFFTARGLQNGSADLEQLYNLHSKLFDESIAAAKLERLYNSVKPDVLERFKTMVEGKSSEASQTFLEELKKNIENDFDKMKGCIEESTRNLEKVVKVLDESQQRYVEEIEMELIECGLRSELADLGQLYDMHQKAKKKDFIEIKNLHSEKKIVVEKNFDDRVREIARGSTAAWIAELSERIESNYSKIETNLRRNRLQLLKILDVLERCETELKTKFQQFIDSKRWNNISVNDLREEYNRLCEKTLKSFKDDLKKIAKGSPEKWTTYMKGRLTKVCEGATEGARKVKKRRQYRLLKLTGATACGAVGVGLLFVPFSPVIVAAGIAAFAGETGLVASAFRDRKKA</sequence>
<feature type="domain" description="GB1/RHD3-type G" evidence="6">
    <location>
        <begin position="1"/>
        <end position="161"/>
    </location>
</feature>
<reference evidence="9" key="1">
    <citation type="submission" date="2017-02" db="UniProtKB">
        <authorList>
            <consortium name="WormBaseParasite"/>
        </authorList>
    </citation>
    <scope>IDENTIFICATION</scope>
</reference>
<protein>
    <submittedName>
        <fullName evidence="9">GB1/RHD3-type G domain-containing protein</fullName>
    </submittedName>
</protein>
<organism evidence="9">
    <name type="scientific">Enterobius vermicularis</name>
    <name type="common">Human pinworm</name>
    <dbReference type="NCBI Taxonomy" id="51028"/>
    <lineage>
        <taxon>Eukaryota</taxon>
        <taxon>Metazoa</taxon>
        <taxon>Ecdysozoa</taxon>
        <taxon>Nematoda</taxon>
        <taxon>Chromadorea</taxon>
        <taxon>Rhabditida</taxon>
        <taxon>Spirurina</taxon>
        <taxon>Oxyuridomorpha</taxon>
        <taxon>Oxyuroidea</taxon>
        <taxon>Oxyuridae</taxon>
        <taxon>Enterobius</taxon>
    </lineage>
</organism>
<keyword evidence="8" id="KW-1185">Reference proteome</keyword>
<dbReference type="Pfam" id="PF02263">
    <property type="entry name" value="GBP"/>
    <property type="match status" value="1"/>
</dbReference>
<evidence type="ECO:0000256" key="2">
    <source>
        <dbReference type="ARBA" id="ARBA00023134"/>
    </source>
</evidence>
<evidence type="ECO:0000256" key="3">
    <source>
        <dbReference type="PROSITE-ProRule" id="PRU01052"/>
    </source>
</evidence>
<dbReference type="InterPro" id="IPR030386">
    <property type="entry name" value="G_GB1_RHD3_dom"/>
</dbReference>
<name>A0A0N4VET0_ENTVE</name>
<reference evidence="7 8" key="2">
    <citation type="submission" date="2018-10" db="EMBL/GenBank/DDBJ databases">
        <authorList>
            <consortium name="Pathogen Informatics"/>
        </authorList>
    </citation>
    <scope>NUCLEOTIDE SEQUENCE [LARGE SCALE GENOMIC DNA]</scope>
</reference>
<comment type="similarity">
    <text evidence="3">Belongs to the TRAFAC class dynamin-like GTPase superfamily. GB1/RHD3 GTPase family.</text>
</comment>
<feature type="coiled-coil region" evidence="4">
    <location>
        <begin position="290"/>
        <end position="328"/>
    </location>
</feature>
<accession>A0A0N4VET0</accession>
<dbReference type="WBParaSite" id="EVEC_0000920201-mRNA-1">
    <property type="protein sequence ID" value="EVEC_0000920201-mRNA-1"/>
    <property type="gene ID" value="EVEC_0000920201"/>
</dbReference>
<dbReference type="PANTHER" id="PTHR10751">
    <property type="entry name" value="GUANYLATE BINDING PROTEIN"/>
    <property type="match status" value="1"/>
</dbReference>
<feature type="transmembrane region" description="Helical" evidence="5">
    <location>
        <begin position="518"/>
        <end position="537"/>
    </location>
</feature>
<dbReference type="AlphaFoldDB" id="A0A0N4VET0"/>
<dbReference type="OrthoDB" id="7788754at2759"/>
<evidence type="ECO:0000256" key="1">
    <source>
        <dbReference type="ARBA" id="ARBA00022741"/>
    </source>
</evidence>
<evidence type="ECO:0000313" key="8">
    <source>
        <dbReference type="Proteomes" id="UP000274131"/>
    </source>
</evidence>
<feature type="transmembrane region" description="Helical" evidence="5">
    <location>
        <begin position="543"/>
        <end position="562"/>
    </location>
</feature>
<keyword evidence="5" id="KW-0812">Transmembrane</keyword>
<proteinExistence type="inferred from homology"/>
<evidence type="ECO:0000259" key="6">
    <source>
        <dbReference type="PROSITE" id="PS51715"/>
    </source>
</evidence>
<dbReference type="SUPFAM" id="SSF52540">
    <property type="entry name" value="P-loop containing nucleoside triphosphate hydrolases"/>
    <property type="match status" value="1"/>
</dbReference>
<dbReference type="GO" id="GO:0003924">
    <property type="term" value="F:GTPase activity"/>
    <property type="evidence" value="ECO:0007669"/>
    <property type="project" value="InterPro"/>
</dbReference>
<gene>
    <name evidence="7" type="ORF">EVEC_LOCUS8643</name>
</gene>
<evidence type="ECO:0000313" key="9">
    <source>
        <dbReference type="WBParaSite" id="EVEC_0000920201-mRNA-1"/>
    </source>
</evidence>
<dbReference type="InterPro" id="IPR027417">
    <property type="entry name" value="P-loop_NTPase"/>
</dbReference>
<dbReference type="InterPro" id="IPR015894">
    <property type="entry name" value="Guanylate-bd_N"/>
</dbReference>
<keyword evidence="2" id="KW-0342">GTP-binding</keyword>
<evidence type="ECO:0000313" key="7">
    <source>
        <dbReference type="EMBL" id="VDD93892.1"/>
    </source>
</evidence>
<dbReference type="PROSITE" id="PS51715">
    <property type="entry name" value="G_GB1_RHD3"/>
    <property type="match status" value="1"/>
</dbReference>
<dbReference type="Gene3D" id="3.40.50.300">
    <property type="entry name" value="P-loop containing nucleotide triphosphate hydrolases"/>
    <property type="match status" value="1"/>
</dbReference>
<keyword evidence="4" id="KW-0175">Coiled coil</keyword>
<keyword evidence="5" id="KW-1133">Transmembrane helix</keyword>